<name>A0AAD6MM68_9ROSI</name>
<gene>
    <name evidence="2" type="ORF">NC653_021117</name>
</gene>
<feature type="chain" id="PRO_5042120939" description="Secreted protein" evidence="1">
    <location>
        <begin position="26"/>
        <end position="88"/>
    </location>
</feature>
<accession>A0AAD6MM68</accession>
<sequence length="88" mass="10199">MDPMMHVFNMLHARVSVLTSEVVVAGWVCVSAPEIEPRHAVALDSRERKMGQRAKNGNKRHVNGRKTSYVLQNLRVFFFFNFYIEYLG</sequence>
<protein>
    <recommendedName>
        <fullName evidence="4">Secreted protein</fullName>
    </recommendedName>
</protein>
<evidence type="ECO:0000313" key="3">
    <source>
        <dbReference type="Proteomes" id="UP001164929"/>
    </source>
</evidence>
<dbReference type="EMBL" id="JAQIZT010000008">
    <property type="protein sequence ID" value="KAJ6988091.1"/>
    <property type="molecule type" value="Genomic_DNA"/>
</dbReference>
<comment type="caution">
    <text evidence="2">The sequence shown here is derived from an EMBL/GenBank/DDBJ whole genome shotgun (WGS) entry which is preliminary data.</text>
</comment>
<dbReference type="Proteomes" id="UP001164929">
    <property type="component" value="Chromosome 8"/>
</dbReference>
<organism evidence="2 3">
    <name type="scientific">Populus alba x Populus x berolinensis</name>
    <dbReference type="NCBI Taxonomy" id="444605"/>
    <lineage>
        <taxon>Eukaryota</taxon>
        <taxon>Viridiplantae</taxon>
        <taxon>Streptophyta</taxon>
        <taxon>Embryophyta</taxon>
        <taxon>Tracheophyta</taxon>
        <taxon>Spermatophyta</taxon>
        <taxon>Magnoliopsida</taxon>
        <taxon>eudicotyledons</taxon>
        <taxon>Gunneridae</taxon>
        <taxon>Pentapetalae</taxon>
        <taxon>rosids</taxon>
        <taxon>fabids</taxon>
        <taxon>Malpighiales</taxon>
        <taxon>Salicaceae</taxon>
        <taxon>Saliceae</taxon>
        <taxon>Populus</taxon>
    </lineage>
</organism>
<feature type="signal peptide" evidence="1">
    <location>
        <begin position="1"/>
        <end position="25"/>
    </location>
</feature>
<proteinExistence type="predicted"/>
<reference evidence="2" key="1">
    <citation type="journal article" date="2023" name="Mol. Ecol. Resour.">
        <title>Chromosome-level genome assembly of a triploid poplar Populus alba 'Berolinensis'.</title>
        <authorList>
            <person name="Chen S."/>
            <person name="Yu Y."/>
            <person name="Wang X."/>
            <person name="Wang S."/>
            <person name="Zhang T."/>
            <person name="Zhou Y."/>
            <person name="He R."/>
            <person name="Meng N."/>
            <person name="Wang Y."/>
            <person name="Liu W."/>
            <person name="Liu Z."/>
            <person name="Liu J."/>
            <person name="Guo Q."/>
            <person name="Huang H."/>
            <person name="Sederoff R.R."/>
            <person name="Wang G."/>
            <person name="Qu G."/>
            <person name="Chen S."/>
        </authorList>
    </citation>
    <scope>NUCLEOTIDE SEQUENCE</scope>
    <source>
        <strain evidence="2">SC-2020</strain>
    </source>
</reference>
<evidence type="ECO:0008006" key="4">
    <source>
        <dbReference type="Google" id="ProtNLM"/>
    </source>
</evidence>
<keyword evidence="1" id="KW-0732">Signal</keyword>
<evidence type="ECO:0000313" key="2">
    <source>
        <dbReference type="EMBL" id="KAJ6988091.1"/>
    </source>
</evidence>
<evidence type="ECO:0000256" key="1">
    <source>
        <dbReference type="SAM" id="SignalP"/>
    </source>
</evidence>
<dbReference type="AlphaFoldDB" id="A0AAD6MM68"/>
<keyword evidence="3" id="KW-1185">Reference proteome</keyword>